<dbReference type="AlphaFoldDB" id="A0A7X4Y527"/>
<name>A0A7X4Y527_9BACT</name>
<evidence type="ECO:0008006" key="3">
    <source>
        <dbReference type="Google" id="ProtNLM"/>
    </source>
</evidence>
<protein>
    <recommendedName>
        <fullName evidence="3">Sulfotransferase</fullName>
    </recommendedName>
</protein>
<evidence type="ECO:0000313" key="1">
    <source>
        <dbReference type="EMBL" id="NBC38755.1"/>
    </source>
</evidence>
<gene>
    <name evidence="1" type="ORF">GTZ93_02870</name>
</gene>
<dbReference type="Pfam" id="PF13469">
    <property type="entry name" value="Sulfotransfer_3"/>
    <property type="match status" value="1"/>
</dbReference>
<proteinExistence type="predicted"/>
<accession>A0A7X4Y527</accession>
<sequence>MSVQIQHPLPMPSRAVMARLWKGWLPAAVRLEADVPRVLWLQAGEHYEEAPFYRHAVEALMRREPRITRNRTSLGTVNLVGDVLDALKPSGFIFHMSRCGSTLVQNALRCLDGSIVPGEPEPLCTLLTPYSPSVWPGEREDWEARRDALLRSMVRIFGQRRRPGDRRYFVKFTSRNSVQLDVIRRLWPDVPWLFVYRNPVDVMVSNLSRPPGWMRMPADWKTLHFGWSGEQLADMTPEEYCARVVGSFCSAAARSADGRASLLNYEDIDLPRIRAVMEAFGVRPTRAEQARVEKSLRVYSKDPSGQRAFTGDTALKRRVAGPAVERAAERWALPAFSVLDRHPRRLR</sequence>
<dbReference type="InterPro" id="IPR027417">
    <property type="entry name" value="P-loop_NTPase"/>
</dbReference>
<dbReference type="SUPFAM" id="SSF52540">
    <property type="entry name" value="P-loop containing nucleoside triphosphate hydrolases"/>
    <property type="match status" value="1"/>
</dbReference>
<dbReference type="Gene3D" id="3.40.50.300">
    <property type="entry name" value="P-loop containing nucleotide triphosphate hydrolases"/>
    <property type="match status" value="1"/>
</dbReference>
<dbReference type="RefSeq" id="WP_139919158.1">
    <property type="nucleotide sequence ID" value="NZ_CBCSLE010000070.1"/>
</dbReference>
<dbReference type="Proteomes" id="UP000537825">
    <property type="component" value="Unassembled WGS sequence"/>
</dbReference>
<keyword evidence="2" id="KW-1185">Reference proteome</keyword>
<evidence type="ECO:0000313" key="2">
    <source>
        <dbReference type="Proteomes" id="UP000537825"/>
    </source>
</evidence>
<comment type="caution">
    <text evidence="1">The sequence shown here is derived from an EMBL/GenBank/DDBJ whole genome shotgun (WGS) entry which is preliminary data.</text>
</comment>
<dbReference type="EMBL" id="JAAAPK010000001">
    <property type="protein sequence ID" value="NBC38755.1"/>
    <property type="molecule type" value="Genomic_DNA"/>
</dbReference>
<organism evidence="1 2">
    <name type="scientific">Corallococcus exiguus</name>
    <dbReference type="NCBI Taxonomy" id="83462"/>
    <lineage>
        <taxon>Bacteria</taxon>
        <taxon>Pseudomonadati</taxon>
        <taxon>Myxococcota</taxon>
        <taxon>Myxococcia</taxon>
        <taxon>Myxococcales</taxon>
        <taxon>Cystobacterineae</taxon>
        <taxon>Myxococcaceae</taxon>
        <taxon>Corallococcus</taxon>
    </lineage>
</organism>
<reference evidence="1 2" key="1">
    <citation type="submission" date="2020-01" db="EMBL/GenBank/DDBJ databases">
        <title>The draft genome sequence of Corallococcus exiguus DSM 14696.</title>
        <authorList>
            <person name="Zhang X."/>
            <person name="Zhu H."/>
        </authorList>
    </citation>
    <scope>NUCLEOTIDE SEQUENCE [LARGE SCALE GENOMIC DNA]</scope>
    <source>
        <strain evidence="1 2">DSM 14696</strain>
    </source>
</reference>